<dbReference type="SUPFAM" id="SSF102114">
    <property type="entry name" value="Radical SAM enzymes"/>
    <property type="match status" value="1"/>
</dbReference>
<sequence length="280" mass="31782">MTYSLLYRGFLSSCNYSCGYCPFAKRIESRARLHRDRQSVERFANWIAEQTSDQWKILFTPWGEALTRSWYRTALTRLSHLPQVQRVSAQTNLSCGVRWINDCNLERLSLWTTFHPSEVSAVAFAAKVIELRGQGVQLSVGMVAIPGALSDVDAMRDRLPPDVNMWLNAQQPRRRPFTEDEVARFSRIDPYFPLTLRPERSLGRPCPTGEVSFTVDGDGDMRRCHFVDSVIGNIYTPNWRASLMPRVCPNASCKCFLGTSQLLSTNSASALSNRLALLEH</sequence>
<gene>
    <name evidence="1" type="ORF">PLANPX_3958</name>
</gene>
<dbReference type="RefSeq" id="WP_152099935.1">
    <property type="nucleotide sequence ID" value="NZ_AP021861.1"/>
</dbReference>
<dbReference type="KEGG" id="lpav:PLANPX_3958"/>
<dbReference type="Proteomes" id="UP000326837">
    <property type="component" value="Chromosome"/>
</dbReference>
<dbReference type="EMBL" id="AP021861">
    <property type="protein sequence ID" value="BBO34346.1"/>
    <property type="molecule type" value="Genomic_DNA"/>
</dbReference>
<evidence type="ECO:0000313" key="2">
    <source>
        <dbReference type="Proteomes" id="UP000326837"/>
    </source>
</evidence>
<reference evidence="2" key="1">
    <citation type="submission" date="2019-10" db="EMBL/GenBank/DDBJ databases">
        <title>Lacipirellula parvula gen. nov., sp. nov., representing a lineage of planctomycetes widespread in freshwater anoxic habitats, and description of the family Lacipirellulaceae.</title>
        <authorList>
            <person name="Dedysh S.N."/>
            <person name="Kulichevskaya I.S."/>
            <person name="Beletsky A.V."/>
            <person name="Rakitin A.L."/>
            <person name="Mardanov A.V."/>
            <person name="Ivanova A.A."/>
            <person name="Saltykova V.X."/>
            <person name="Rijpstra W.I.C."/>
            <person name="Sinninghe Damste J.S."/>
            <person name="Ravin N.V."/>
        </authorList>
    </citation>
    <scope>NUCLEOTIDE SEQUENCE [LARGE SCALE GENOMIC DNA]</scope>
    <source>
        <strain evidence="2">PX69</strain>
    </source>
</reference>
<name>A0A5K7XJ02_9BACT</name>
<protein>
    <submittedName>
        <fullName evidence="1">Putative inner membrane protein</fullName>
    </submittedName>
</protein>
<dbReference type="Gene3D" id="3.20.20.70">
    <property type="entry name" value="Aldolase class I"/>
    <property type="match status" value="1"/>
</dbReference>
<accession>A0A5K7XJ02</accession>
<proteinExistence type="predicted"/>
<dbReference type="AlphaFoldDB" id="A0A5K7XJ02"/>
<dbReference type="NCBIfam" id="NF038073">
    <property type="entry name" value="rSAM_STM4011"/>
    <property type="match status" value="1"/>
</dbReference>
<organism evidence="1 2">
    <name type="scientific">Lacipirellula parvula</name>
    <dbReference type="NCBI Taxonomy" id="2650471"/>
    <lineage>
        <taxon>Bacteria</taxon>
        <taxon>Pseudomonadati</taxon>
        <taxon>Planctomycetota</taxon>
        <taxon>Planctomycetia</taxon>
        <taxon>Pirellulales</taxon>
        <taxon>Lacipirellulaceae</taxon>
        <taxon>Lacipirellula</taxon>
    </lineage>
</organism>
<dbReference type="InterPro" id="IPR047771">
    <property type="entry name" value="Radical_SAM_STM4011-like"/>
</dbReference>
<keyword evidence="2" id="KW-1185">Reference proteome</keyword>
<dbReference type="InterPro" id="IPR058240">
    <property type="entry name" value="rSAM_sf"/>
</dbReference>
<evidence type="ECO:0000313" key="1">
    <source>
        <dbReference type="EMBL" id="BBO34346.1"/>
    </source>
</evidence>
<dbReference type="InterPro" id="IPR013785">
    <property type="entry name" value="Aldolase_TIM"/>
</dbReference>